<feature type="domain" description="Guanylate cyclase" evidence="11">
    <location>
        <begin position="66"/>
        <end position="132"/>
    </location>
</feature>
<dbReference type="SMART" id="SM00044">
    <property type="entry name" value="CYCc"/>
    <property type="match status" value="1"/>
</dbReference>
<dbReference type="PANTHER" id="PTHR11920:SF335">
    <property type="entry name" value="GUANYLATE CYCLASE"/>
    <property type="match status" value="1"/>
</dbReference>
<dbReference type="EC" id="4.6.1.2" evidence="2"/>
<proteinExistence type="predicted"/>
<dbReference type="Proteomes" id="UP001153954">
    <property type="component" value="Unassembled WGS sequence"/>
</dbReference>
<evidence type="ECO:0000256" key="3">
    <source>
        <dbReference type="ARBA" id="ARBA00022692"/>
    </source>
</evidence>
<dbReference type="GO" id="GO:0004383">
    <property type="term" value="F:guanylate cyclase activity"/>
    <property type="evidence" value="ECO:0007669"/>
    <property type="project" value="UniProtKB-EC"/>
</dbReference>
<dbReference type="InterPro" id="IPR011645">
    <property type="entry name" value="HNOB_dom_associated"/>
</dbReference>
<dbReference type="Gene3D" id="3.30.70.1230">
    <property type="entry name" value="Nucleotide cyclase"/>
    <property type="match status" value="2"/>
</dbReference>
<dbReference type="InterPro" id="IPR029787">
    <property type="entry name" value="Nucleotide_cyclase"/>
</dbReference>
<dbReference type="InterPro" id="IPR050401">
    <property type="entry name" value="Cyclic_nucleotide_synthase"/>
</dbReference>
<dbReference type="GO" id="GO:0004016">
    <property type="term" value="F:adenylate cyclase activity"/>
    <property type="evidence" value="ECO:0007669"/>
    <property type="project" value="TreeGrafter"/>
</dbReference>
<dbReference type="EMBL" id="CAKOGL010000029">
    <property type="protein sequence ID" value="CAH2106754.1"/>
    <property type="molecule type" value="Genomic_DNA"/>
</dbReference>
<evidence type="ECO:0000256" key="4">
    <source>
        <dbReference type="ARBA" id="ARBA00022729"/>
    </source>
</evidence>
<keyword evidence="8" id="KW-0325">Glycoprotein</keyword>
<keyword evidence="9" id="KW-0456">Lyase</keyword>
<reference evidence="12" key="1">
    <citation type="submission" date="2022-03" db="EMBL/GenBank/DDBJ databases">
        <authorList>
            <person name="Tunstrom K."/>
        </authorList>
    </citation>
    <scope>NUCLEOTIDE SEQUENCE</scope>
</reference>
<keyword evidence="6" id="KW-1133">Transmembrane helix</keyword>
<evidence type="ECO:0000256" key="1">
    <source>
        <dbReference type="ARBA" id="ARBA00004479"/>
    </source>
</evidence>
<comment type="subcellular location">
    <subcellularLocation>
        <location evidence="1">Membrane</location>
        <topology evidence="1">Single-pass type I membrane protein</topology>
    </subcellularLocation>
</comment>
<evidence type="ECO:0000313" key="13">
    <source>
        <dbReference type="Proteomes" id="UP001153954"/>
    </source>
</evidence>
<evidence type="ECO:0000256" key="9">
    <source>
        <dbReference type="ARBA" id="ARBA00023239"/>
    </source>
</evidence>
<comment type="caution">
    <text evidence="12">The sequence shown here is derived from an EMBL/GenBank/DDBJ whole genome shotgun (WGS) entry which is preliminary data.</text>
</comment>
<dbReference type="GO" id="GO:0000166">
    <property type="term" value="F:nucleotide binding"/>
    <property type="evidence" value="ECO:0007669"/>
    <property type="project" value="UniProtKB-KW"/>
</dbReference>
<dbReference type="PROSITE" id="PS50125">
    <property type="entry name" value="GUANYLATE_CYCLASE_2"/>
    <property type="match status" value="1"/>
</dbReference>
<dbReference type="GO" id="GO:0035556">
    <property type="term" value="P:intracellular signal transduction"/>
    <property type="evidence" value="ECO:0007669"/>
    <property type="project" value="InterPro"/>
</dbReference>
<dbReference type="SUPFAM" id="SSF55073">
    <property type="entry name" value="Nucleotide cyclase"/>
    <property type="match status" value="1"/>
</dbReference>
<dbReference type="CDD" id="cd07302">
    <property type="entry name" value="CHD"/>
    <property type="match status" value="1"/>
</dbReference>
<organism evidence="12 13">
    <name type="scientific">Euphydryas editha</name>
    <name type="common">Edith's checkerspot</name>
    <dbReference type="NCBI Taxonomy" id="104508"/>
    <lineage>
        <taxon>Eukaryota</taxon>
        <taxon>Metazoa</taxon>
        <taxon>Ecdysozoa</taxon>
        <taxon>Arthropoda</taxon>
        <taxon>Hexapoda</taxon>
        <taxon>Insecta</taxon>
        <taxon>Pterygota</taxon>
        <taxon>Neoptera</taxon>
        <taxon>Endopterygota</taxon>
        <taxon>Lepidoptera</taxon>
        <taxon>Glossata</taxon>
        <taxon>Ditrysia</taxon>
        <taxon>Papilionoidea</taxon>
        <taxon>Nymphalidae</taxon>
        <taxon>Nymphalinae</taxon>
        <taxon>Euphydryas</taxon>
    </lineage>
</organism>
<evidence type="ECO:0000256" key="5">
    <source>
        <dbReference type="ARBA" id="ARBA00022741"/>
    </source>
</evidence>
<protein>
    <recommendedName>
        <fullName evidence="2">guanylate cyclase</fullName>
        <ecNumber evidence="2">4.6.1.2</ecNumber>
    </recommendedName>
</protein>
<keyword evidence="4" id="KW-0732">Signal</keyword>
<keyword evidence="5" id="KW-0547">Nucleotide-binding</keyword>
<evidence type="ECO:0000259" key="11">
    <source>
        <dbReference type="PROSITE" id="PS50125"/>
    </source>
</evidence>
<accession>A0AAU9V5I3</accession>
<keyword evidence="3" id="KW-0812">Transmembrane</keyword>
<evidence type="ECO:0000256" key="7">
    <source>
        <dbReference type="ARBA" id="ARBA00023136"/>
    </source>
</evidence>
<dbReference type="InterPro" id="IPR001054">
    <property type="entry name" value="A/G_cyclase"/>
</dbReference>
<evidence type="ECO:0000313" key="12">
    <source>
        <dbReference type="EMBL" id="CAH2106754.1"/>
    </source>
</evidence>
<dbReference type="PANTHER" id="PTHR11920">
    <property type="entry name" value="GUANYLYL CYCLASE"/>
    <property type="match status" value="1"/>
</dbReference>
<keyword evidence="7" id="KW-0472">Membrane</keyword>
<dbReference type="GO" id="GO:0007168">
    <property type="term" value="P:receptor guanylyl cyclase signaling pathway"/>
    <property type="evidence" value="ECO:0007669"/>
    <property type="project" value="TreeGrafter"/>
</dbReference>
<evidence type="ECO:0000256" key="2">
    <source>
        <dbReference type="ARBA" id="ARBA00012202"/>
    </source>
</evidence>
<dbReference type="AlphaFoldDB" id="A0AAU9V5I3"/>
<evidence type="ECO:0000256" key="8">
    <source>
        <dbReference type="ARBA" id="ARBA00023180"/>
    </source>
</evidence>
<dbReference type="Gene3D" id="6.10.250.780">
    <property type="match status" value="1"/>
</dbReference>
<evidence type="ECO:0000256" key="6">
    <source>
        <dbReference type="ARBA" id="ARBA00022989"/>
    </source>
</evidence>
<dbReference type="GO" id="GO:0005886">
    <property type="term" value="C:plasma membrane"/>
    <property type="evidence" value="ECO:0007669"/>
    <property type="project" value="TreeGrafter"/>
</dbReference>
<sequence length="132" mass="14781">MEKYASNLEALVTEKTEQLLQEKKRTDDLLNRMLPRTVAEALKRGEPVQAESYDCVTIYFSDIVGFTKLAATNTPMQVETIGDAYMVVGGLPERCSRHAAEVASLALHILDAVPKIRTRHLPTSRLHIRIGF</sequence>
<dbReference type="GO" id="GO:0001653">
    <property type="term" value="F:peptide receptor activity"/>
    <property type="evidence" value="ECO:0007669"/>
    <property type="project" value="TreeGrafter"/>
</dbReference>
<dbReference type="Pfam" id="PF00211">
    <property type="entry name" value="Guanylate_cyc"/>
    <property type="match status" value="1"/>
</dbReference>
<keyword evidence="10" id="KW-0141">cGMP biosynthesis</keyword>
<gene>
    <name evidence="12" type="ORF">EEDITHA_LOCUS20848</name>
</gene>
<dbReference type="Pfam" id="PF07701">
    <property type="entry name" value="HNOBA"/>
    <property type="match status" value="1"/>
</dbReference>
<evidence type="ECO:0000256" key="10">
    <source>
        <dbReference type="ARBA" id="ARBA00023293"/>
    </source>
</evidence>
<keyword evidence="13" id="KW-1185">Reference proteome</keyword>
<name>A0AAU9V5I3_EUPED</name>